<feature type="non-terminal residue" evidence="2">
    <location>
        <position position="1"/>
    </location>
</feature>
<organism evidence="2 3">
    <name type="scientific">Cirrhinus mrigala</name>
    <name type="common">Mrigala</name>
    <dbReference type="NCBI Taxonomy" id="683832"/>
    <lineage>
        <taxon>Eukaryota</taxon>
        <taxon>Metazoa</taxon>
        <taxon>Chordata</taxon>
        <taxon>Craniata</taxon>
        <taxon>Vertebrata</taxon>
        <taxon>Euteleostomi</taxon>
        <taxon>Actinopterygii</taxon>
        <taxon>Neopterygii</taxon>
        <taxon>Teleostei</taxon>
        <taxon>Ostariophysi</taxon>
        <taxon>Cypriniformes</taxon>
        <taxon>Cyprinidae</taxon>
        <taxon>Labeoninae</taxon>
        <taxon>Labeonini</taxon>
        <taxon>Cirrhinus</taxon>
    </lineage>
</organism>
<proteinExistence type="predicted"/>
<accession>A0ABD0RWV2</accession>
<comment type="caution">
    <text evidence="2">The sequence shown here is derived from an EMBL/GenBank/DDBJ whole genome shotgun (WGS) entry which is preliminary data.</text>
</comment>
<name>A0ABD0RWV2_CIRMR</name>
<feature type="compositionally biased region" description="Acidic residues" evidence="1">
    <location>
        <begin position="1"/>
        <end position="10"/>
    </location>
</feature>
<protein>
    <submittedName>
        <fullName evidence="2">Uncharacterized protein</fullName>
    </submittedName>
</protein>
<feature type="compositionally biased region" description="Polar residues" evidence="1">
    <location>
        <begin position="51"/>
        <end position="60"/>
    </location>
</feature>
<dbReference type="Proteomes" id="UP001529510">
    <property type="component" value="Unassembled WGS sequence"/>
</dbReference>
<evidence type="ECO:0000313" key="3">
    <source>
        <dbReference type="Proteomes" id="UP001529510"/>
    </source>
</evidence>
<dbReference type="EMBL" id="JAMKFB020000001">
    <property type="protein sequence ID" value="KAL0203032.1"/>
    <property type="molecule type" value="Genomic_DNA"/>
</dbReference>
<feature type="compositionally biased region" description="Polar residues" evidence="1">
    <location>
        <begin position="24"/>
        <end position="42"/>
    </location>
</feature>
<gene>
    <name evidence="2" type="ORF">M9458_001050</name>
</gene>
<reference evidence="2 3" key="1">
    <citation type="submission" date="2024-05" db="EMBL/GenBank/DDBJ databases">
        <title>Genome sequencing and assembly of Indian major carp, Cirrhinus mrigala (Hamilton, 1822).</title>
        <authorList>
            <person name="Mohindra V."/>
            <person name="Chowdhury L.M."/>
            <person name="Lal K."/>
            <person name="Jena J.K."/>
        </authorList>
    </citation>
    <scope>NUCLEOTIDE SEQUENCE [LARGE SCALE GENOMIC DNA]</scope>
    <source>
        <strain evidence="2">CM1030</strain>
        <tissue evidence="2">Blood</tissue>
    </source>
</reference>
<feature type="region of interest" description="Disordered" evidence="1">
    <location>
        <begin position="1"/>
        <end position="60"/>
    </location>
</feature>
<evidence type="ECO:0000313" key="2">
    <source>
        <dbReference type="EMBL" id="KAL0203032.1"/>
    </source>
</evidence>
<evidence type="ECO:0000256" key="1">
    <source>
        <dbReference type="SAM" id="MobiDB-lite"/>
    </source>
</evidence>
<feature type="non-terminal residue" evidence="2">
    <location>
        <position position="60"/>
    </location>
</feature>
<keyword evidence="3" id="KW-1185">Reference proteome</keyword>
<dbReference type="AlphaFoldDB" id="A0ABD0RWV2"/>
<sequence>NSQAFEEEMEVEKCLSGPAAPSLDSATLEANSYTPTTPSITLTEDKGAGDSSHTLSGLNE</sequence>